<dbReference type="AlphaFoldDB" id="A0ABD5CP93"/>
<dbReference type="InterPro" id="IPR006076">
    <property type="entry name" value="FAD-dep_OxRdtase"/>
</dbReference>
<dbReference type="GO" id="GO:0016491">
    <property type="term" value="F:oxidoreductase activity"/>
    <property type="evidence" value="ECO:0007669"/>
    <property type="project" value="UniProtKB-KW"/>
</dbReference>
<dbReference type="Pfam" id="PF01266">
    <property type="entry name" value="DAO"/>
    <property type="match status" value="1"/>
</dbReference>
<evidence type="ECO:0000313" key="4">
    <source>
        <dbReference type="Proteomes" id="UP001245184"/>
    </source>
</evidence>
<gene>
    <name evidence="3" type="ORF">QF025_004437</name>
</gene>
<reference evidence="3 4" key="1">
    <citation type="submission" date="2023-08" db="EMBL/GenBank/DDBJ databases">
        <title>Genome sequencing of plant associated microbes to promote plant fitness in Sorghum bicolor and Oryza sativa.</title>
        <authorList>
            <person name="Coleman-Derr D."/>
        </authorList>
    </citation>
    <scope>NUCLEOTIDE SEQUENCE [LARGE SCALE GENOMIC DNA]</scope>
    <source>
        <strain evidence="3 4">SLBN-33</strain>
    </source>
</reference>
<name>A0ABD5CP93_9BURK</name>
<dbReference type="SUPFAM" id="SSF51905">
    <property type="entry name" value="FAD/NAD(P)-binding domain"/>
    <property type="match status" value="1"/>
</dbReference>
<proteinExistence type="predicted"/>
<dbReference type="EMBL" id="JAVIZN010000002">
    <property type="protein sequence ID" value="MDR6205717.1"/>
    <property type="molecule type" value="Genomic_DNA"/>
</dbReference>
<organism evidence="3 4">
    <name type="scientific">Paraburkholderia graminis</name>
    <dbReference type="NCBI Taxonomy" id="60548"/>
    <lineage>
        <taxon>Bacteria</taxon>
        <taxon>Pseudomonadati</taxon>
        <taxon>Pseudomonadota</taxon>
        <taxon>Betaproteobacteria</taxon>
        <taxon>Burkholderiales</taxon>
        <taxon>Burkholderiaceae</taxon>
        <taxon>Paraburkholderia</taxon>
    </lineage>
</organism>
<comment type="caution">
    <text evidence="3">The sequence shown here is derived from an EMBL/GenBank/DDBJ whole genome shotgun (WGS) entry which is preliminary data.</text>
</comment>
<keyword evidence="1" id="KW-0560">Oxidoreductase</keyword>
<protein>
    <submittedName>
        <fullName evidence="3">Glycine/D-amino acid oxidase-like deaminating enzyme</fullName>
    </submittedName>
</protein>
<dbReference type="Proteomes" id="UP001245184">
    <property type="component" value="Unassembled WGS sequence"/>
</dbReference>
<dbReference type="Gene3D" id="3.30.9.10">
    <property type="entry name" value="D-Amino Acid Oxidase, subunit A, domain 2"/>
    <property type="match status" value="1"/>
</dbReference>
<dbReference type="InterPro" id="IPR036188">
    <property type="entry name" value="FAD/NAD-bd_sf"/>
</dbReference>
<feature type="domain" description="FAD dependent oxidoreductase" evidence="2">
    <location>
        <begin position="31"/>
        <end position="385"/>
    </location>
</feature>
<sequence>MKLDLKLDSYWLDTAPPFVSACEGPLDGDADVVVIGAGFTGLSAALALGKRGASVVVVDAGRVGGGASGRNGGQVNTGVAQDFVALAAQLGLERASACYRAYSDAVDTVERLIDEEQIDCDYAATGKLKLASKPHHFAHLEKTADLIRRAVDPDIELIDGERIRGEVQSDSFYGGLLHRHGGQMHMGKFAVGLAEAAVRRGAKVYEHAPVTSIVKDGGAHRVVTARGEVRAKQVLIATGPSRHGPFGWYRRRLAPVGSFIVVTEPLPPALLVQTLPNRRAYTTTRLMHNYFRVTPDSRLLFGGRARFTASERPSDAKSGRILQQGLAAMFPMLASARIDYCWGGLVDISADRLPHAGQHDGIYFSMGYSGHGTQMSTHMGQVMADVMDGRAERNPWDESEWAAIPGHTGKPWFLPLVGTYYRIKDIFY</sequence>
<evidence type="ECO:0000259" key="2">
    <source>
        <dbReference type="Pfam" id="PF01266"/>
    </source>
</evidence>
<dbReference type="PANTHER" id="PTHR13847">
    <property type="entry name" value="SARCOSINE DEHYDROGENASE-RELATED"/>
    <property type="match status" value="1"/>
</dbReference>
<dbReference type="PANTHER" id="PTHR13847:SF281">
    <property type="entry name" value="FAD DEPENDENT OXIDOREDUCTASE DOMAIN-CONTAINING PROTEIN"/>
    <property type="match status" value="1"/>
</dbReference>
<evidence type="ECO:0000256" key="1">
    <source>
        <dbReference type="ARBA" id="ARBA00023002"/>
    </source>
</evidence>
<accession>A0ABD5CP93</accession>
<dbReference type="Gene3D" id="3.50.50.60">
    <property type="entry name" value="FAD/NAD(P)-binding domain"/>
    <property type="match status" value="1"/>
</dbReference>
<evidence type="ECO:0000313" key="3">
    <source>
        <dbReference type="EMBL" id="MDR6205717.1"/>
    </source>
</evidence>